<keyword evidence="7" id="KW-1185">Reference proteome</keyword>
<reference evidence="6 7" key="1">
    <citation type="submission" date="2020-08" db="EMBL/GenBank/DDBJ databases">
        <title>Genomic Encyclopedia of Type Strains, Phase IV (KMG-IV): sequencing the most valuable type-strain genomes for metagenomic binning, comparative biology and taxonomic classification.</title>
        <authorList>
            <person name="Goeker M."/>
        </authorList>
    </citation>
    <scope>NUCLEOTIDE SEQUENCE [LARGE SCALE GENOMIC DNA]</scope>
    <source>
        <strain evidence="6 7">DSM 26438</strain>
    </source>
</reference>
<dbReference type="Pfam" id="PF06857">
    <property type="entry name" value="ACP"/>
    <property type="match status" value="1"/>
</dbReference>
<accession>A0A7W6CCX9</accession>
<evidence type="ECO:0000256" key="4">
    <source>
        <dbReference type="NCBIfam" id="TIGR03130"/>
    </source>
</evidence>
<protein>
    <recommendedName>
        <fullName evidence="4">Malonate decarboxylase acyl carrier protein</fullName>
    </recommendedName>
</protein>
<dbReference type="GO" id="GO:0005737">
    <property type="term" value="C:cytoplasm"/>
    <property type="evidence" value="ECO:0007669"/>
    <property type="project" value="UniProtKB-SubCell"/>
</dbReference>
<sequence>MEKLEYEFEGGTVLAARNKPILSGVLGSGNLEVLVEACDLCGKCRVEVETAAVGFGTIWQAVLSDVFDRWKIGDVKVSINDAGATPAVVALRLDQALHAYLGRSSEAIS</sequence>
<feature type="modified residue" description="O-(phosphoribosyl dephospho-coenzyme A)serine" evidence="5">
    <location>
        <position position="28"/>
    </location>
</feature>
<comment type="PTM">
    <text evidence="5">Covalently binds the prosthetic group of malonate decarboxylase.</text>
</comment>
<evidence type="ECO:0000313" key="7">
    <source>
        <dbReference type="Proteomes" id="UP000565286"/>
    </source>
</evidence>
<dbReference type="Proteomes" id="UP000565286">
    <property type="component" value="Unassembled WGS sequence"/>
</dbReference>
<dbReference type="InterPro" id="IPR009662">
    <property type="entry name" value="Malonate_deCO2ase_dsu"/>
</dbReference>
<comment type="subcellular location">
    <subcellularLocation>
        <location evidence="1">Cytoplasm</location>
    </subcellularLocation>
</comment>
<dbReference type="AlphaFoldDB" id="A0A7W6CCX9"/>
<dbReference type="RefSeq" id="WP_183897564.1">
    <property type="nucleotide sequence ID" value="NZ_JACIDV010000015.1"/>
</dbReference>
<dbReference type="EMBL" id="JACIDV010000015">
    <property type="protein sequence ID" value="MBB3948133.1"/>
    <property type="molecule type" value="Genomic_DNA"/>
</dbReference>
<dbReference type="HAMAP" id="MF_00710">
    <property type="entry name" value="Malonate_deCO2ase_dsu"/>
    <property type="match status" value="1"/>
</dbReference>
<comment type="caution">
    <text evidence="6">The sequence shown here is derived from an EMBL/GenBank/DDBJ whole genome shotgun (WGS) entry which is preliminary data.</text>
</comment>
<evidence type="ECO:0000256" key="2">
    <source>
        <dbReference type="ARBA" id="ARBA00022490"/>
    </source>
</evidence>
<dbReference type="InterPro" id="IPR023439">
    <property type="entry name" value="Mal_deCO2ase/Cit_lyase_ACP"/>
</dbReference>
<proteinExistence type="inferred from homology"/>
<evidence type="ECO:0000256" key="5">
    <source>
        <dbReference type="PIRSR" id="PIRSR609662-50"/>
    </source>
</evidence>
<gene>
    <name evidence="6" type="ORF">GGQ73_004107</name>
</gene>
<evidence type="ECO:0000313" key="6">
    <source>
        <dbReference type="EMBL" id="MBB3948133.1"/>
    </source>
</evidence>
<name>A0A7W6CCX9_9HYPH</name>
<keyword evidence="3 5" id="KW-0597">Phosphoprotein</keyword>
<evidence type="ECO:0000256" key="1">
    <source>
        <dbReference type="ARBA" id="ARBA00004496"/>
    </source>
</evidence>
<organism evidence="6 7">
    <name type="scientific">Rhizobium skierniewicense</name>
    <dbReference type="NCBI Taxonomy" id="984260"/>
    <lineage>
        <taxon>Bacteria</taxon>
        <taxon>Pseudomonadati</taxon>
        <taxon>Pseudomonadota</taxon>
        <taxon>Alphaproteobacteria</taxon>
        <taxon>Hyphomicrobiales</taxon>
        <taxon>Rhizobiaceae</taxon>
        <taxon>Rhizobium/Agrobacterium group</taxon>
        <taxon>Rhizobium</taxon>
    </lineage>
</organism>
<evidence type="ECO:0000256" key="3">
    <source>
        <dbReference type="ARBA" id="ARBA00022553"/>
    </source>
</evidence>
<dbReference type="NCBIfam" id="TIGR03130">
    <property type="entry name" value="malonate_delta"/>
    <property type="match status" value="1"/>
</dbReference>
<keyword evidence="2" id="KW-0963">Cytoplasm</keyword>